<dbReference type="SUPFAM" id="SSF53850">
    <property type="entry name" value="Periplasmic binding protein-like II"/>
    <property type="match status" value="1"/>
</dbReference>
<sequence length="104" mass="11066">MSAALPELTARYGPFYAEAPILADTYAGVDPVRTVSVPSLLVVGSEMPNDVAAALARAVLDSREELARLHPATYQLSPRTAVATSPVPLHPGAARYYRDAKPFS</sequence>
<protein>
    <submittedName>
        <fullName evidence="1">TRAP transporter TAXI family solute receptor</fullName>
    </submittedName>
</protein>
<keyword evidence="2" id="KW-1185">Reference proteome</keyword>
<dbReference type="Pfam" id="PF16868">
    <property type="entry name" value="NMT1_3"/>
    <property type="match status" value="1"/>
</dbReference>
<dbReference type="InterPro" id="IPR011852">
    <property type="entry name" value="TRAP_TAXI"/>
</dbReference>
<gene>
    <name evidence="1" type="ORF">BJ960_001410</name>
</gene>
<reference evidence="1 2" key="1">
    <citation type="submission" date="2020-07" db="EMBL/GenBank/DDBJ databases">
        <title>Sequencing the genomes of 1000 actinobacteria strains.</title>
        <authorList>
            <person name="Klenk H.-P."/>
        </authorList>
    </citation>
    <scope>NUCLEOTIDE SEQUENCE [LARGE SCALE GENOMIC DNA]</scope>
    <source>
        <strain evidence="1 2">DSM 17380</strain>
    </source>
</reference>
<dbReference type="Proteomes" id="UP000586095">
    <property type="component" value="Unassembled WGS sequence"/>
</dbReference>
<dbReference type="PANTHER" id="PTHR42941">
    <property type="entry name" value="SLL1037 PROTEIN"/>
    <property type="match status" value="1"/>
</dbReference>
<proteinExistence type="predicted"/>
<name>A0A852R1X1_9MICO</name>
<evidence type="ECO:0000313" key="2">
    <source>
        <dbReference type="Proteomes" id="UP000586095"/>
    </source>
</evidence>
<dbReference type="EMBL" id="JACCBD010000001">
    <property type="protein sequence ID" value="NYD26607.1"/>
    <property type="molecule type" value="Genomic_DNA"/>
</dbReference>
<keyword evidence="1" id="KW-0675">Receptor</keyword>
<dbReference type="Gene3D" id="3.40.190.10">
    <property type="entry name" value="Periplasmic binding protein-like II"/>
    <property type="match status" value="2"/>
</dbReference>
<dbReference type="AlphaFoldDB" id="A0A852R1X1"/>
<evidence type="ECO:0000313" key="1">
    <source>
        <dbReference type="EMBL" id="NYD26607.1"/>
    </source>
</evidence>
<dbReference type="PANTHER" id="PTHR42941:SF1">
    <property type="entry name" value="SLL1037 PROTEIN"/>
    <property type="match status" value="1"/>
</dbReference>
<accession>A0A852R1X1</accession>
<comment type="caution">
    <text evidence="1">The sequence shown here is derived from an EMBL/GenBank/DDBJ whole genome shotgun (WGS) entry which is preliminary data.</text>
</comment>
<organism evidence="1 2">
    <name type="scientific">Leucobacter aridicollis</name>
    <dbReference type="NCBI Taxonomy" id="283878"/>
    <lineage>
        <taxon>Bacteria</taxon>
        <taxon>Bacillati</taxon>
        <taxon>Actinomycetota</taxon>
        <taxon>Actinomycetes</taxon>
        <taxon>Micrococcales</taxon>
        <taxon>Microbacteriaceae</taxon>
        <taxon>Leucobacter</taxon>
    </lineage>
</organism>